<evidence type="ECO:0000313" key="1">
    <source>
        <dbReference type="EMBL" id="KAF7820532.1"/>
    </source>
</evidence>
<comment type="caution">
    <text evidence="1">The sequence shown here is derived from an EMBL/GenBank/DDBJ whole genome shotgun (WGS) entry which is preliminary data.</text>
</comment>
<dbReference type="Proteomes" id="UP000634136">
    <property type="component" value="Unassembled WGS sequence"/>
</dbReference>
<accession>A0A834TG46</accession>
<gene>
    <name evidence="1" type="ORF">G2W53_025987</name>
</gene>
<sequence>MAVAPRVRKLPKSLSSFFKKYRPSASMAYIQKRLFLAFLWTLSRSSSFSDLLLSKDLFGFAIQKF</sequence>
<evidence type="ECO:0000313" key="2">
    <source>
        <dbReference type="Proteomes" id="UP000634136"/>
    </source>
</evidence>
<proteinExistence type="predicted"/>
<organism evidence="1 2">
    <name type="scientific">Senna tora</name>
    <dbReference type="NCBI Taxonomy" id="362788"/>
    <lineage>
        <taxon>Eukaryota</taxon>
        <taxon>Viridiplantae</taxon>
        <taxon>Streptophyta</taxon>
        <taxon>Embryophyta</taxon>
        <taxon>Tracheophyta</taxon>
        <taxon>Spermatophyta</taxon>
        <taxon>Magnoliopsida</taxon>
        <taxon>eudicotyledons</taxon>
        <taxon>Gunneridae</taxon>
        <taxon>Pentapetalae</taxon>
        <taxon>rosids</taxon>
        <taxon>fabids</taxon>
        <taxon>Fabales</taxon>
        <taxon>Fabaceae</taxon>
        <taxon>Caesalpinioideae</taxon>
        <taxon>Cassia clade</taxon>
        <taxon>Senna</taxon>
    </lineage>
</organism>
<dbReference type="EMBL" id="JAAIUW010000008">
    <property type="protein sequence ID" value="KAF7820532.1"/>
    <property type="molecule type" value="Genomic_DNA"/>
</dbReference>
<dbReference type="AlphaFoldDB" id="A0A834TG46"/>
<keyword evidence="2" id="KW-1185">Reference proteome</keyword>
<protein>
    <submittedName>
        <fullName evidence="1">Uncharacterized protein</fullName>
    </submittedName>
</protein>
<name>A0A834TG46_9FABA</name>
<reference evidence="1" key="1">
    <citation type="submission" date="2020-09" db="EMBL/GenBank/DDBJ databases">
        <title>Genome-Enabled Discovery of Anthraquinone Biosynthesis in Senna tora.</title>
        <authorList>
            <person name="Kang S.-H."/>
            <person name="Pandey R.P."/>
            <person name="Lee C.-M."/>
            <person name="Sim J.-S."/>
            <person name="Jeong J.-T."/>
            <person name="Choi B.-S."/>
            <person name="Jung M."/>
            <person name="Ginzburg D."/>
            <person name="Zhao K."/>
            <person name="Won S.Y."/>
            <person name="Oh T.-J."/>
            <person name="Yu Y."/>
            <person name="Kim N.-H."/>
            <person name="Lee O.R."/>
            <person name="Lee T.-H."/>
            <person name="Bashyal P."/>
            <person name="Kim T.-S."/>
            <person name="Lee W.-H."/>
            <person name="Kawkins C."/>
            <person name="Kim C.-K."/>
            <person name="Kim J.S."/>
            <person name="Ahn B.O."/>
            <person name="Rhee S.Y."/>
            <person name="Sohng J.K."/>
        </authorList>
    </citation>
    <scope>NUCLEOTIDE SEQUENCE</scope>
    <source>
        <tissue evidence="1">Leaf</tissue>
    </source>
</reference>